<dbReference type="AlphaFoldDB" id="F8D4R5"/>
<dbReference type="EMBL" id="CP002839">
    <property type="protein sequence ID" value="AEH37534.1"/>
    <property type="molecule type" value="Genomic_DNA"/>
</dbReference>
<proteinExistence type="predicted"/>
<dbReference type="HOGENOM" id="CLU_3263748_0_0_2"/>
<protein>
    <submittedName>
        <fullName evidence="1">Uncharacterized protein</fullName>
    </submittedName>
</protein>
<dbReference type="KEGG" id="hxa:Halxa_2918"/>
<reference evidence="1 2" key="1">
    <citation type="journal article" date="2012" name="Stand. Genomic Sci.">
        <title>Complete genome sequence of Halopiger xanaduensis type strain (SH-6(T)).</title>
        <authorList>
            <person name="Anderson I."/>
            <person name="Tindall B.J."/>
            <person name="Rohde M."/>
            <person name="Lucas S."/>
            <person name="Han J."/>
            <person name="Lapidus A."/>
            <person name="Cheng J.F."/>
            <person name="Goodwin L."/>
            <person name="Pitluck S."/>
            <person name="Peters L."/>
            <person name="Pati A."/>
            <person name="Mikhailova N."/>
            <person name="Pagani I."/>
            <person name="Teshima H."/>
            <person name="Han C."/>
            <person name="Tapia R."/>
            <person name="Land M."/>
            <person name="Woyke T."/>
            <person name="Klenk H.P."/>
            <person name="Kyrpides N."/>
            <person name="Ivanova N."/>
        </authorList>
    </citation>
    <scope>NUCLEOTIDE SEQUENCE [LARGE SCALE GENOMIC DNA]</scope>
    <source>
        <strain evidence="2">DSM 18323 / JCM 14033 / SH-6</strain>
    </source>
</reference>
<gene>
    <name evidence="1" type="ordered locus">Halxa_2918</name>
</gene>
<accession>F8D4R5</accession>
<evidence type="ECO:0000313" key="2">
    <source>
        <dbReference type="Proteomes" id="UP000006794"/>
    </source>
</evidence>
<name>F8D4R5_HALXS</name>
<dbReference type="Proteomes" id="UP000006794">
    <property type="component" value="Chromosome"/>
</dbReference>
<sequence>MEATQTSENVDAKVSLNRVGERYKRFLRREGNEENGSLAEL</sequence>
<organism evidence="1 2">
    <name type="scientific">Halopiger xanaduensis (strain DSM 18323 / JCM 14033 / SH-6)</name>
    <dbReference type="NCBI Taxonomy" id="797210"/>
    <lineage>
        <taxon>Archaea</taxon>
        <taxon>Methanobacteriati</taxon>
        <taxon>Methanobacteriota</taxon>
        <taxon>Stenosarchaea group</taxon>
        <taxon>Halobacteria</taxon>
        <taxon>Halobacteriales</taxon>
        <taxon>Natrialbaceae</taxon>
        <taxon>Halopiger</taxon>
    </lineage>
</organism>
<keyword evidence="2" id="KW-1185">Reference proteome</keyword>
<evidence type="ECO:0000313" key="1">
    <source>
        <dbReference type="EMBL" id="AEH37534.1"/>
    </source>
</evidence>